<evidence type="ECO:0000313" key="3">
    <source>
        <dbReference type="Proteomes" id="UP001162031"/>
    </source>
</evidence>
<keyword evidence="1" id="KW-0732">Signal</keyword>
<dbReference type="PROSITE" id="PS51257">
    <property type="entry name" value="PROKAR_LIPOPROTEIN"/>
    <property type="match status" value="1"/>
</dbReference>
<proteinExistence type="predicted"/>
<dbReference type="AlphaFoldDB" id="A0AAV0TYV0"/>
<dbReference type="Proteomes" id="UP001162031">
    <property type="component" value="Unassembled WGS sequence"/>
</dbReference>
<evidence type="ECO:0000256" key="1">
    <source>
        <dbReference type="SAM" id="SignalP"/>
    </source>
</evidence>
<protein>
    <recommendedName>
        <fullName evidence="4">RxLR effector candidate protein</fullName>
    </recommendedName>
</protein>
<evidence type="ECO:0008006" key="4">
    <source>
        <dbReference type="Google" id="ProtNLM"/>
    </source>
</evidence>
<reference evidence="2" key="1">
    <citation type="submission" date="2022-12" db="EMBL/GenBank/DDBJ databases">
        <authorList>
            <person name="Webb A."/>
        </authorList>
    </citation>
    <scope>NUCLEOTIDE SEQUENCE</scope>
    <source>
        <strain evidence="2">Hp1</strain>
    </source>
</reference>
<dbReference type="EMBL" id="CANTFL010000810">
    <property type="protein sequence ID" value="CAI5727975.1"/>
    <property type="molecule type" value="Genomic_DNA"/>
</dbReference>
<sequence length="138" mass="15067">MRFQESFLLLLVIGVGCYGTNAETEASMLSDPKTEASALLDPKTKASMLPDTHLRPNRAHAADDRRFHEGKVHASNVAGVHEERNVPSFKQVFGVIPTGLGGSSFARGSKKLLLFPVKALRRAYHKGVGTMAGDKRYM</sequence>
<keyword evidence="3" id="KW-1185">Reference proteome</keyword>
<gene>
    <name evidence="2" type="ORF">HBR001_LOCUS4218</name>
</gene>
<name>A0AAV0TYV0_HYABA</name>
<comment type="caution">
    <text evidence="2">The sequence shown here is derived from an EMBL/GenBank/DDBJ whole genome shotgun (WGS) entry which is preliminary data.</text>
</comment>
<organism evidence="2 3">
    <name type="scientific">Hyaloperonospora brassicae</name>
    <name type="common">Brassica downy mildew</name>
    <name type="synonym">Peronospora brassicae</name>
    <dbReference type="NCBI Taxonomy" id="162125"/>
    <lineage>
        <taxon>Eukaryota</taxon>
        <taxon>Sar</taxon>
        <taxon>Stramenopiles</taxon>
        <taxon>Oomycota</taxon>
        <taxon>Peronosporomycetes</taxon>
        <taxon>Peronosporales</taxon>
        <taxon>Peronosporaceae</taxon>
        <taxon>Hyaloperonospora</taxon>
    </lineage>
</organism>
<accession>A0AAV0TYV0</accession>
<evidence type="ECO:0000313" key="2">
    <source>
        <dbReference type="EMBL" id="CAI5727975.1"/>
    </source>
</evidence>
<feature type="signal peptide" evidence="1">
    <location>
        <begin position="1"/>
        <end position="22"/>
    </location>
</feature>
<feature type="chain" id="PRO_5043863707" description="RxLR effector candidate protein" evidence="1">
    <location>
        <begin position="23"/>
        <end position="138"/>
    </location>
</feature>